<name>A0A9X1YLQ3_9BURK</name>
<organism evidence="2 3">
    <name type="scientific">Scleromatobacter humisilvae</name>
    <dbReference type="NCBI Taxonomy" id="2897159"/>
    <lineage>
        <taxon>Bacteria</taxon>
        <taxon>Pseudomonadati</taxon>
        <taxon>Pseudomonadota</taxon>
        <taxon>Betaproteobacteria</taxon>
        <taxon>Burkholderiales</taxon>
        <taxon>Sphaerotilaceae</taxon>
        <taxon>Scleromatobacter</taxon>
    </lineage>
</organism>
<dbReference type="Gene3D" id="3.40.710.10">
    <property type="entry name" value="DD-peptidase/beta-lactamase superfamily"/>
    <property type="match status" value="1"/>
</dbReference>
<evidence type="ECO:0000313" key="3">
    <source>
        <dbReference type="Proteomes" id="UP001139353"/>
    </source>
</evidence>
<dbReference type="SUPFAM" id="SSF56601">
    <property type="entry name" value="beta-lactamase/transpeptidase-like"/>
    <property type="match status" value="1"/>
</dbReference>
<proteinExistence type="predicted"/>
<dbReference type="InterPro" id="IPR012338">
    <property type="entry name" value="Beta-lactam/transpept-like"/>
</dbReference>
<dbReference type="Pfam" id="PF00144">
    <property type="entry name" value="Beta-lactamase"/>
    <property type="match status" value="1"/>
</dbReference>
<gene>
    <name evidence="2" type="ORF">LPC04_23230</name>
</gene>
<dbReference type="RefSeq" id="WP_275684679.1">
    <property type="nucleotide sequence ID" value="NZ_JAJLJH010000009.1"/>
</dbReference>
<evidence type="ECO:0000259" key="1">
    <source>
        <dbReference type="Pfam" id="PF00144"/>
    </source>
</evidence>
<evidence type="ECO:0000313" key="2">
    <source>
        <dbReference type="EMBL" id="MCK9688634.1"/>
    </source>
</evidence>
<feature type="domain" description="Beta-lactamase-related" evidence="1">
    <location>
        <begin position="17"/>
        <end position="328"/>
    </location>
</feature>
<dbReference type="InterPro" id="IPR001466">
    <property type="entry name" value="Beta-lactam-related"/>
</dbReference>
<sequence length="542" mass="58757">MSETTKTGVDALDELFAAVNRSDAPGLVVGVAQHGRPVYRRGFGLASIELGVANTAWTRMRIGSTSKHFTCLAALLLAEDGKLDIDAGVRTYVPELPLLEGEPTLRQLMNHSGGHRCYLDVGFLSDAMAIKPTGVALRTQVRQGDVNFAPGDKTLYNNGGYHLLSLIVERVSGMPFEQFLEERIFRPLGMVDTKSVPSDFEIHRNMATLHVAQPDGRWRRGIFPTEEVRGEGAMISTIDDMLRWLAHLRGPHTVGSDHTWKQMTTPVRLNNGSTVPYALGLMVHGYRGVRVVHHAGGVIGGTCQMLTVPDHALDIIIMTNGAVVSAVELANRIVDTMLGDEVLAAREERASIDRFKSVLGKRYHAPSTGLLAGFGDAGGKLGICLMNNPPVPLRDEGDTLRLGFEDIAMGPFTLRTADIADRDPPPTLEITESGHVLRLELLPDAAPADAVAPLAGRYRAADLGADALILQEGEAWKLRIFGQYAVNELALEALSADVVALSHAVHPQLRAALSVDRRDGVVTGFRVDSGRTRGMRFERIGD</sequence>
<dbReference type="AlphaFoldDB" id="A0A9X1YLQ3"/>
<dbReference type="PANTHER" id="PTHR46825:SF9">
    <property type="entry name" value="BETA-LACTAMASE-RELATED DOMAIN-CONTAINING PROTEIN"/>
    <property type="match status" value="1"/>
</dbReference>
<comment type="caution">
    <text evidence="2">The sequence shown here is derived from an EMBL/GenBank/DDBJ whole genome shotgun (WGS) entry which is preliminary data.</text>
</comment>
<keyword evidence="3" id="KW-1185">Reference proteome</keyword>
<dbReference type="InterPro" id="IPR050491">
    <property type="entry name" value="AmpC-like"/>
</dbReference>
<accession>A0A9X1YLQ3</accession>
<reference evidence="2" key="1">
    <citation type="submission" date="2021-11" db="EMBL/GenBank/DDBJ databases">
        <title>BS-T2-15 a new species belonging to the Comamonadaceae family isolated from the soil of a French oak forest.</title>
        <authorList>
            <person name="Mieszkin S."/>
            <person name="Alain K."/>
        </authorList>
    </citation>
    <scope>NUCLEOTIDE SEQUENCE</scope>
    <source>
        <strain evidence="2">BS-T2-15</strain>
    </source>
</reference>
<dbReference type="Proteomes" id="UP001139353">
    <property type="component" value="Unassembled WGS sequence"/>
</dbReference>
<protein>
    <submittedName>
        <fullName evidence="2">Beta-lactamase family protein</fullName>
    </submittedName>
</protein>
<dbReference type="EMBL" id="JAJLJH010000009">
    <property type="protein sequence ID" value="MCK9688634.1"/>
    <property type="molecule type" value="Genomic_DNA"/>
</dbReference>
<dbReference type="PANTHER" id="PTHR46825">
    <property type="entry name" value="D-ALANYL-D-ALANINE-CARBOXYPEPTIDASE/ENDOPEPTIDASE AMPH"/>
    <property type="match status" value="1"/>
</dbReference>